<evidence type="ECO:0000256" key="4">
    <source>
        <dbReference type="ARBA" id="ARBA00013948"/>
    </source>
</evidence>
<evidence type="ECO:0000256" key="2">
    <source>
        <dbReference type="ARBA" id="ARBA00011534"/>
    </source>
</evidence>
<dbReference type="InterPro" id="IPR011009">
    <property type="entry name" value="Kinase-like_dom_sf"/>
</dbReference>
<evidence type="ECO:0000256" key="1">
    <source>
        <dbReference type="ARBA" id="ARBA00003747"/>
    </source>
</evidence>
<organism evidence="13 14">
    <name type="scientific">Xylaria multiplex</name>
    <dbReference type="NCBI Taxonomy" id="323545"/>
    <lineage>
        <taxon>Eukaryota</taxon>
        <taxon>Fungi</taxon>
        <taxon>Dikarya</taxon>
        <taxon>Ascomycota</taxon>
        <taxon>Pezizomycotina</taxon>
        <taxon>Sordariomycetes</taxon>
        <taxon>Xylariomycetidae</taxon>
        <taxon>Xylariales</taxon>
        <taxon>Xylariaceae</taxon>
        <taxon>Xylaria</taxon>
    </lineage>
</organism>
<accession>A0A7C8MU61</accession>
<evidence type="ECO:0000256" key="8">
    <source>
        <dbReference type="ARBA" id="ARBA00047899"/>
    </source>
</evidence>
<evidence type="ECO:0000256" key="6">
    <source>
        <dbReference type="ARBA" id="ARBA00030980"/>
    </source>
</evidence>
<comment type="function">
    <text evidence="1">Component of the EKC/KEOPS complex that is required for the formation of a threonylcarbamoyl group on adenosine at position 37 (t(6)A37) in tRNAs that read codons beginning with adenine. The complex is probably involved in the transfer of the threonylcarbamoyl moiety of threonylcarbamoyl-AMP (TC-AMP) to the N6 group of A37. BUD32 has ATPase activity in the context of the EKC/KEOPS complex and likely plays a supporting role to the catalytic subunit KAE1. The EKC/KEOPS complex also promotes both telomere uncapping and telomere elongation. The complex is required for efficient recruitment of transcriptional coactivators.</text>
</comment>
<feature type="region of interest" description="Disordered" evidence="11">
    <location>
        <begin position="610"/>
        <end position="662"/>
    </location>
</feature>
<dbReference type="PANTHER" id="PTHR24133:SF40">
    <property type="entry name" value="ANKYRIN REPEAT DOMAIN 44"/>
    <property type="match status" value="1"/>
</dbReference>
<name>A0A7C8MU61_9PEZI</name>
<feature type="repeat" description="ANK" evidence="10">
    <location>
        <begin position="1056"/>
        <end position="1088"/>
    </location>
</feature>
<dbReference type="InterPro" id="IPR052391">
    <property type="entry name" value="E3_Ligase-Neurotoxin"/>
</dbReference>
<comment type="caution">
    <text evidence="13">The sequence shown here is derived from an EMBL/GenBank/DDBJ whole genome shotgun (WGS) entry which is preliminary data.</text>
</comment>
<dbReference type="Proteomes" id="UP000481858">
    <property type="component" value="Unassembled WGS sequence"/>
</dbReference>
<dbReference type="InterPro" id="IPR000719">
    <property type="entry name" value="Prot_kinase_dom"/>
</dbReference>
<evidence type="ECO:0000256" key="5">
    <source>
        <dbReference type="ARBA" id="ARBA00019973"/>
    </source>
</evidence>
<feature type="region of interest" description="Disordered" evidence="11">
    <location>
        <begin position="703"/>
        <end position="818"/>
    </location>
</feature>
<feature type="repeat" description="ANK" evidence="10">
    <location>
        <begin position="1130"/>
        <end position="1162"/>
    </location>
</feature>
<dbReference type="SUPFAM" id="SSF56112">
    <property type="entry name" value="Protein kinase-like (PK-like)"/>
    <property type="match status" value="1"/>
</dbReference>
<dbReference type="GO" id="GO:0004674">
    <property type="term" value="F:protein serine/threonine kinase activity"/>
    <property type="evidence" value="ECO:0007669"/>
    <property type="project" value="UniProtKB-EC"/>
</dbReference>
<dbReference type="SMART" id="SM00248">
    <property type="entry name" value="ANK"/>
    <property type="match status" value="7"/>
</dbReference>
<keyword evidence="14" id="KW-1185">Reference proteome</keyword>
<dbReference type="GO" id="GO:0005524">
    <property type="term" value="F:ATP binding"/>
    <property type="evidence" value="ECO:0007669"/>
    <property type="project" value="InterPro"/>
</dbReference>
<dbReference type="Gene3D" id="1.25.40.20">
    <property type="entry name" value="Ankyrin repeat-containing domain"/>
    <property type="match status" value="2"/>
</dbReference>
<feature type="compositionally biased region" description="Acidic residues" evidence="11">
    <location>
        <begin position="617"/>
        <end position="641"/>
    </location>
</feature>
<evidence type="ECO:0000256" key="10">
    <source>
        <dbReference type="PROSITE-ProRule" id="PRU00023"/>
    </source>
</evidence>
<evidence type="ECO:0000256" key="11">
    <source>
        <dbReference type="SAM" id="MobiDB-lite"/>
    </source>
</evidence>
<feature type="domain" description="Protein kinase" evidence="12">
    <location>
        <begin position="1"/>
        <end position="386"/>
    </location>
</feature>
<evidence type="ECO:0000256" key="7">
    <source>
        <dbReference type="ARBA" id="ARBA00033194"/>
    </source>
</evidence>
<dbReference type="Gene3D" id="1.10.510.10">
    <property type="entry name" value="Transferase(Phosphotransferase) domain 1"/>
    <property type="match status" value="1"/>
</dbReference>
<feature type="compositionally biased region" description="Basic and acidic residues" evidence="11">
    <location>
        <begin position="795"/>
        <end position="813"/>
    </location>
</feature>
<dbReference type="SUPFAM" id="SSF48403">
    <property type="entry name" value="Ankyrin repeat"/>
    <property type="match status" value="1"/>
</dbReference>
<dbReference type="PROSITE" id="PS50011">
    <property type="entry name" value="PROTEIN_KINASE_DOM"/>
    <property type="match status" value="1"/>
</dbReference>
<gene>
    <name evidence="13" type="ORF">GQX73_g4861</name>
</gene>
<dbReference type="AlphaFoldDB" id="A0A7C8MU61"/>
<comment type="catalytic activity">
    <reaction evidence="8">
        <text>L-threonyl-[protein] + ATP = O-phospho-L-threonyl-[protein] + ADP + H(+)</text>
        <dbReference type="Rhea" id="RHEA:46608"/>
        <dbReference type="Rhea" id="RHEA-COMP:11060"/>
        <dbReference type="Rhea" id="RHEA-COMP:11605"/>
        <dbReference type="ChEBI" id="CHEBI:15378"/>
        <dbReference type="ChEBI" id="CHEBI:30013"/>
        <dbReference type="ChEBI" id="CHEBI:30616"/>
        <dbReference type="ChEBI" id="CHEBI:61977"/>
        <dbReference type="ChEBI" id="CHEBI:456216"/>
        <dbReference type="EC" id="2.7.11.1"/>
    </reaction>
</comment>
<evidence type="ECO:0000313" key="13">
    <source>
        <dbReference type="EMBL" id="KAF2968653.1"/>
    </source>
</evidence>
<dbReference type="Pfam" id="PF00069">
    <property type="entry name" value="Pkinase"/>
    <property type="match status" value="1"/>
</dbReference>
<feature type="compositionally biased region" description="Low complexity" evidence="11">
    <location>
        <begin position="745"/>
        <end position="765"/>
    </location>
</feature>
<dbReference type="PROSITE" id="PS50297">
    <property type="entry name" value="ANK_REP_REGION"/>
    <property type="match status" value="3"/>
</dbReference>
<evidence type="ECO:0000313" key="14">
    <source>
        <dbReference type="Proteomes" id="UP000481858"/>
    </source>
</evidence>
<proteinExistence type="predicted"/>
<reference evidence="13 14" key="1">
    <citation type="submission" date="2019-12" db="EMBL/GenBank/DDBJ databases">
        <title>Draft genome sequence of the ascomycete Xylaria multiplex DSM 110363.</title>
        <authorList>
            <person name="Buettner E."/>
            <person name="Kellner H."/>
        </authorList>
    </citation>
    <scope>NUCLEOTIDE SEQUENCE [LARGE SCALE GENOMIC DNA]</scope>
    <source>
        <strain evidence="13 14">DSM 110363</strain>
    </source>
</reference>
<dbReference type="PROSITE" id="PS50088">
    <property type="entry name" value="ANK_REPEAT"/>
    <property type="match status" value="3"/>
</dbReference>
<dbReference type="EMBL" id="WUBL01000047">
    <property type="protein sequence ID" value="KAF2968653.1"/>
    <property type="molecule type" value="Genomic_DNA"/>
</dbReference>
<dbReference type="PROSITE" id="PS00109">
    <property type="entry name" value="PROTEIN_KINASE_TYR"/>
    <property type="match status" value="1"/>
</dbReference>
<dbReference type="Pfam" id="PF12796">
    <property type="entry name" value="Ank_2"/>
    <property type="match status" value="2"/>
</dbReference>
<comment type="subunit">
    <text evidence="2">Component of the EKC/KEOPS complex composed of at least BUD32, CGI121, GON7, KAE1 and PCC1; the whole complex dimerizes.</text>
</comment>
<feature type="repeat" description="ANK" evidence="10">
    <location>
        <begin position="977"/>
        <end position="1013"/>
    </location>
</feature>
<dbReference type="InterPro" id="IPR036770">
    <property type="entry name" value="Ankyrin_rpt-contain_sf"/>
</dbReference>
<comment type="catalytic activity">
    <reaction evidence="9">
        <text>L-seryl-[protein] + ATP = O-phospho-L-seryl-[protein] + ADP + H(+)</text>
        <dbReference type="Rhea" id="RHEA:17989"/>
        <dbReference type="Rhea" id="RHEA-COMP:9863"/>
        <dbReference type="Rhea" id="RHEA-COMP:11604"/>
        <dbReference type="ChEBI" id="CHEBI:15378"/>
        <dbReference type="ChEBI" id="CHEBI:29999"/>
        <dbReference type="ChEBI" id="CHEBI:30616"/>
        <dbReference type="ChEBI" id="CHEBI:83421"/>
        <dbReference type="ChEBI" id="CHEBI:456216"/>
        <dbReference type="EC" id="2.7.11.1"/>
    </reaction>
</comment>
<dbReference type="OrthoDB" id="248923at2759"/>
<evidence type="ECO:0000259" key="12">
    <source>
        <dbReference type="PROSITE" id="PS50011"/>
    </source>
</evidence>
<dbReference type="EC" id="2.7.11.1" evidence="3"/>
<protein>
    <recommendedName>
        <fullName evidence="5">EKC/KEOPS complex subunit BUD32</fullName>
        <ecNumber evidence="3">2.7.11.1</ecNumber>
    </recommendedName>
    <alternativeName>
        <fullName evidence="6 7">Atypical Serine/threonine protein kinase BUD32</fullName>
    </alternativeName>
    <alternativeName>
        <fullName evidence="4">EKC/KEOPS complex subunit bud32</fullName>
    </alternativeName>
</protein>
<sequence>MPEKVVREIQTLLRLLDDRYNRWDNTRWSHRPRLYAILNNIQAIELLDDFIREHMTDFNLPFNEQTLPQFISKKEGTDLRLAFFAAQDYYLTEVKDIESEKSLHLTLLESGDTHFISQRPLGQGSFGAVDLVFSRLIQIIGSYTDTEYIAYLMKPVASSTLEQFLNKPQPLRSDEKDILRPFYGCLAGAMNYLYTHRIRHRDLTARNILIDSSWKVYISDFGSSYSWEFKPSSKTKHRNVPTSPDYMAPEVAKEDERGTRSDMWSLGIVFLEMTIKLLGQRPVSLRNEIRQNADKEKVQPYPYANMTVLINWMKTLGATSTDYEHDKEPRTLETNFMSNHLNWKLLTLSIAVGWIRELLHVEHEHRPTPPQLMRYVFESPSLHAFCCLKCIDDSQNDEFTYGVIGPRTDSREDSQRTRQEVEDIFTQPEAISNKGAASIERWIGNSFQPETPAIEPLTPIYNKSSRDIDETHDFDSIRTDQFLYNTYEHEFYKPTYFVDRPENQSPKISSASLFCPAEPVNLSGDITWIRDNRSSSPANTKVEKRSKDLRDSGLGFLEYVSNSTDDEDKLELPFEEFSDRSSVQSGSISSIQVSKDTLNAIFYEIESRREIQRKSEDPEESSELRFDEEEDKSDTDNLWDEALDRSESSDSSQADRQYGIGIDSSNIDSANILISDTFNPVEEQLEAANPNLLPSSTTTKFLTQNNETSKTETGDASSALPRDDQIPLLTTEGQTEEANDVQEFPLSNMPSNLSRNPNLSPSGNLDKMDKKQRKSEKKKSSISSHAKTKSQKRAKIVEKVEYIEGKQTERNEQDPSPAIPDMIIDSTGSLHPLELPLSKNNLRSMNMNVRPPIVPRSRDALIPIDARKLMDNTWRMASSAPTSVMSEGSKSKISKFFFLIPNEQEIEKLLSFYCKKGSTSAVKTILQKASFKTKSLKERRYFHPLMHAVRGASSRHNKCVRELLAAGADPDQQSTRSGHTPLHIAVQNPNFKGYTNLIWLLLSNGANPNISDNSDEFPLAKLFVGADTGPLETHKRVALIMLLKEGAWPNFTISGIGTTPLHLAVRRQDKISVAMLLHMGAQVDAKTIGGSTPLIMTANQFRGELSADHAEVLDHLLQHRANVDQRAGAQGRTALHWAAVAGCAQAVTMLLEAGADGHLQDWDGCDAMWLAMKSAGKLTKNSDRGKLSDHVEIMLALEKATPHGLNLKEGECAIYTACKSNDGAILRQLLQMGLDPHSKFRQTTIFDFAMQEGSPIARQILDEEWRP</sequence>
<evidence type="ECO:0000256" key="3">
    <source>
        <dbReference type="ARBA" id="ARBA00012513"/>
    </source>
</evidence>
<dbReference type="CDD" id="cd00180">
    <property type="entry name" value="PKc"/>
    <property type="match status" value="1"/>
</dbReference>
<dbReference type="InterPro" id="IPR002110">
    <property type="entry name" value="Ankyrin_rpt"/>
</dbReference>
<evidence type="ECO:0000256" key="9">
    <source>
        <dbReference type="ARBA" id="ARBA00048679"/>
    </source>
</evidence>
<dbReference type="InterPro" id="IPR008266">
    <property type="entry name" value="Tyr_kinase_AS"/>
</dbReference>
<dbReference type="PANTHER" id="PTHR24133">
    <property type="entry name" value="ANKYRIN DOMAIN-CONTAINING"/>
    <property type="match status" value="1"/>
</dbReference>
<keyword evidence="10" id="KW-0040">ANK repeat</keyword>
<dbReference type="InParanoid" id="A0A7C8MU61"/>